<dbReference type="InterPro" id="IPR046529">
    <property type="entry name" value="DUF6594"/>
</dbReference>
<organism evidence="3 4">
    <name type="scientific">Oidiodendron maius (strain Zn)</name>
    <dbReference type="NCBI Taxonomy" id="913774"/>
    <lineage>
        <taxon>Eukaryota</taxon>
        <taxon>Fungi</taxon>
        <taxon>Dikarya</taxon>
        <taxon>Ascomycota</taxon>
        <taxon>Pezizomycotina</taxon>
        <taxon>Leotiomycetes</taxon>
        <taxon>Leotiomycetes incertae sedis</taxon>
        <taxon>Myxotrichaceae</taxon>
        <taxon>Oidiodendron</taxon>
    </lineage>
</organism>
<dbReference type="PANTHER" id="PTHR34502:SF4">
    <property type="entry name" value="DUF6594 DOMAIN-CONTAINING PROTEIN"/>
    <property type="match status" value="1"/>
</dbReference>
<feature type="domain" description="DUF6594" evidence="2">
    <location>
        <begin position="15"/>
        <end position="97"/>
    </location>
</feature>
<keyword evidence="1" id="KW-1133">Transmembrane helix</keyword>
<feature type="transmembrane region" description="Helical" evidence="1">
    <location>
        <begin position="192"/>
        <end position="211"/>
    </location>
</feature>
<keyword evidence="1" id="KW-0812">Transmembrane</keyword>
<evidence type="ECO:0000313" key="3">
    <source>
        <dbReference type="EMBL" id="KIN05273.1"/>
    </source>
</evidence>
<dbReference type="AlphaFoldDB" id="A0A0C3DT69"/>
<dbReference type="PANTHER" id="PTHR34502">
    <property type="entry name" value="DUF6594 DOMAIN-CONTAINING PROTEIN-RELATED"/>
    <property type="match status" value="1"/>
</dbReference>
<accession>A0A0C3DT69</accession>
<name>A0A0C3DT69_OIDMZ</name>
<feature type="domain" description="DUF6594" evidence="2">
    <location>
        <begin position="101"/>
        <end position="228"/>
    </location>
</feature>
<feature type="non-terminal residue" evidence="3">
    <location>
        <position position="1"/>
    </location>
</feature>
<reference evidence="4" key="2">
    <citation type="submission" date="2015-01" db="EMBL/GenBank/DDBJ databases">
        <title>Evolutionary Origins and Diversification of the Mycorrhizal Mutualists.</title>
        <authorList>
            <consortium name="DOE Joint Genome Institute"/>
            <consortium name="Mycorrhizal Genomics Consortium"/>
            <person name="Kohler A."/>
            <person name="Kuo A."/>
            <person name="Nagy L.G."/>
            <person name="Floudas D."/>
            <person name="Copeland A."/>
            <person name="Barry K.W."/>
            <person name="Cichocki N."/>
            <person name="Veneault-Fourrey C."/>
            <person name="LaButti K."/>
            <person name="Lindquist E.A."/>
            <person name="Lipzen A."/>
            <person name="Lundell T."/>
            <person name="Morin E."/>
            <person name="Murat C."/>
            <person name="Riley R."/>
            <person name="Ohm R."/>
            <person name="Sun H."/>
            <person name="Tunlid A."/>
            <person name="Henrissat B."/>
            <person name="Grigoriev I.V."/>
            <person name="Hibbett D.S."/>
            <person name="Martin F."/>
        </authorList>
    </citation>
    <scope>NUCLEOTIDE SEQUENCE [LARGE SCALE GENOMIC DNA]</scope>
    <source>
        <strain evidence="4">Zn</strain>
    </source>
</reference>
<dbReference type="InParanoid" id="A0A0C3DT69"/>
<feature type="non-terminal residue" evidence="3">
    <location>
        <position position="235"/>
    </location>
</feature>
<dbReference type="Pfam" id="PF20237">
    <property type="entry name" value="DUF6594"/>
    <property type="match status" value="2"/>
</dbReference>
<dbReference type="HOGENOM" id="CLU_051118_1_1_1"/>
<gene>
    <name evidence="3" type="ORF">OIDMADRAFT_78820</name>
</gene>
<dbReference type="EMBL" id="KN832872">
    <property type="protein sequence ID" value="KIN05273.1"/>
    <property type="molecule type" value="Genomic_DNA"/>
</dbReference>
<evidence type="ECO:0000313" key="4">
    <source>
        <dbReference type="Proteomes" id="UP000054321"/>
    </source>
</evidence>
<dbReference type="OrthoDB" id="5416037at2759"/>
<keyword evidence="4" id="KW-1185">Reference proteome</keyword>
<reference evidence="3 4" key="1">
    <citation type="submission" date="2014-04" db="EMBL/GenBank/DDBJ databases">
        <authorList>
            <consortium name="DOE Joint Genome Institute"/>
            <person name="Kuo A."/>
            <person name="Martino E."/>
            <person name="Perotto S."/>
            <person name="Kohler A."/>
            <person name="Nagy L.G."/>
            <person name="Floudas D."/>
            <person name="Copeland A."/>
            <person name="Barry K.W."/>
            <person name="Cichocki N."/>
            <person name="Veneault-Fourrey C."/>
            <person name="LaButti K."/>
            <person name="Lindquist E.A."/>
            <person name="Lipzen A."/>
            <person name="Lundell T."/>
            <person name="Morin E."/>
            <person name="Murat C."/>
            <person name="Sun H."/>
            <person name="Tunlid A."/>
            <person name="Henrissat B."/>
            <person name="Grigoriev I.V."/>
            <person name="Hibbett D.S."/>
            <person name="Martin F."/>
            <person name="Nordberg H.P."/>
            <person name="Cantor M.N."/>
            <person name="Hua S.X."/>
        </authorList>
    </citation>
    <scope>NUCLEOTIDE SEQUENCE [LARGE SCALE GENOMIC DNA]</scope>
    <source>
        <strain evidence="3 4">Zn</strain>
    </source>
</reference>
<protein>
    <recommendedName>
        <fullName evidence="2">DUF6594 domain-containing protein</fullName>
    </recommendedName>
</protein>
<proteinExistence type="predicted"/>
<evidence type="ECO:0000259" key="2">
    <source>
        <dbReference type="Pfam" id="PF20237"/>
    </source>
</evidence>
<dbReference type="Proteomes" id="UP000054321">
    <property type="component" value="Unassembled WGS sequence"/>
</dbReference>
<sequence length="235" mass="27129">TQEELDDKPWKYLGYRGYSEFLASENDWLIFRRFGVESARVALGLQNRVSSFSHQLSSLDKKYSRRDAQDVHNGSFRGDQDDRKKVFDALHQSILEYSGGYLDEELDLFSLVPREKTSLRKLLDKSRVFRHLFLLRKSKTPELPLYNKSWVHYFSDELMDRCVTMVIVSVGTLMLVAPMWILQALGSQQQKLWVITAFLLSFVVMISHATMARPFEILAATAAYAAVLTVFLQFG</sequence>
<feature type="transmembrane region" description="Helical" evidence="1">
    <location>
        <begin position="163"/>
        <end position="185"/>
    </location>
</feature>
<evidence type="ECO:0000256" key="1">
    <source>
        <dbReference type="SAM" id="Phobius"/>
    </source>
</evidence>
<feature type="transmembrane region" description="Helical" evidence="1">
    <location>
        <begin position="217"/>
        <end position="234"/>
    </location>
</feature>
<dbReference type="STRING" id="913774.A0A0C3DT69"/>
<keyword evidence="1" id="KW-0472">Membrane</keyword>